<dbReference type="Proteomes" id="UP000265715">
    <property type="component" value="Unassembled WGS sequence"/>
</dbReference>
<comment type="caution">
    <text evidence="2">The sequence shown here is derived from an EMBL/GenBank/DDBJ whole genome shotgun (WGS) entry which is preliminary data.</text>
</comment>
<dbReference type="SUPFAM" id="SSF52833">
    <property type="entry name" value="Thioredoxin-like"/>
    <property type="match status" value="1"/>
</dbReference>
<dbReference type="AlphaFoldDB" id="A0A399ETT1"/>
<feature type="domain" description="Glutaredoxin" evidence="1">
    <location>
        <begin position="4"/>
        <end position="60"/>
    </location>
</feature>
<dbReference type="Pfam" id="PF00462">
    <property type="entry name" value="Glutaredoxin"/>
    <property type="match status" value="1"/>
</dbReference>
<dbReference type="InterPro" id="IPR036249">
    <property type="entry name" value="Thioredoxin-like_sf"/>
</dbReference>
<proteinExistence type="predicted"/>
<reference evidence="2 3" key="1">
    <citation type="submission" date="2018-08" db="EMBL/GenBank/DDBJ databases">
        <title>Meiothermus terrae DSM 26712 genome sequencing project.</title>
        <authorList>
            <person name="Da Costa M.S."/>
            <person name="Albuquerque L."/>
            <person name="Raposo P."/>
            <person name="Froufe H.J.C."/>
            <person name="Barroso C.S."/>
            <person name="Egas C."/>
        </authorList>
    </citation>
    <scope>NUCLEOTIDE SEQUENCE [LARGE SCALE GENOMIC DNA]</scope>
    <source>
        <strain evidence="2 3">DSM 26712</strain>
    </source>
</reference>
<sequence length="95" mass="10823">MARVLVYGAEWCPLTLGFRKYLQQSGIPFELHDVEHDPEAEQAVRAMNGGELKFPMVAVGELESHWKPGDDARTLKNPRLAELRETLQRYGFPVN</sequence>
<dbReference type="RefSeq" id="WP_119314459.1">
    <property type="nucleotide sequence ID" value="NZ_QXDL01000040.1"/>
</dbReference>
<dbReference type="CDD" id="cd02976">
    <property type="entry name" value="NrdH"/>
    <property type="match status" value="1"/>
</dbReference>
<accession>A0A399ETT1</accession>
<evidence type="ECO:0000313" key="2">
    <source>
        <dbReference type="EMBL" id="RIH86983.1"/>
    </source>
</evidence>
<dbReference type="Gene3D" id="3.40.30.10">
    <property type="entry name" value="Glutaredoxin"/>
    <property type="match status" value="1"/>
</dbReference>
<evidence type="ECO:0000313" key="3">
    <source>
        <dbReference type="Proteomes" id="UP000265715"/>
    </source>
</evidence>
<name>A0A399ETT1_9DEIN</name>
<dbReference type="PROSITE" id="PS51354">
    <property type="entry name" value="GLUTAREDOXIN_2"/>
    <property type="match status" value="1"/>
</dbReference>
<organism evidence="2 3">
    <name type="scientific">Calidithermus terrae</name>
    <dbReference type="NCBI Taxonomy" id="1408545"/>
    <lineage>
        <taxon>Bacteria</taxon>
        <taxon>Thermotogati</taxon>
        <taxon>Deinococcota</taxon>
        <taxon>Deinococci</taxon>
        <taxon>Thermales</taxon>
        <taxon>Thermaceae</taxon>
        <taxon>Calidithermus</taxon>
    </lineage>
</organism>
<keyword evidence="3" id="KW-1185">Reference proteome</keyword>
<dbReference type="InterPro" id="IPR002109">
    <property type="entry name" value="Glutaredoxin"/>
</dbReference>
<evidence type="ECO:0000259" key="1">
    <source>
        <dbReference type="Pfam" id="PF00462"/>
    </source>
</evidence>
<dbReference type="OrthoDB" id="27320at2"/>
<protein>
    <submittedName>
        <fullName evidence="2">Glutaredoxin-like protein</fullName>
    </submittedName>
</protein>
<dbReference type="EMBL" id="QXDL01000040">
    <property type="protein sequence ID" value="RIH86983.1"/>
    <property type="molecule type" value="Genomic_DNA"/>
</dbReference>
<gene>
    <name evidence="2" type="ORF">Mterra_01298</name>
</gene>